<protein>
    <submittedName>
        <fullName evidence="1">Uncharacterized protein</fullName>
    </submittedName>
</protein>
<comment type="caution">
    <text evidence="1">The sequence shown here is derived from an EMBL/GenBank/DDBJ whole genome shotgun (WGS) entry which is preliminary data.</text>
</comment>
<name>A0A645GVM9_9ZZZZ</name>
<evidence type="ECO:0000313" key="1">
    <source>
        <dbReference type="EMBL" id="MPN30921.1"/>
    </source>
</evidence>
<organism evidence="1">
    <name type="scientific">bioreactor metagenome</name>
    <dbReference type="NCBI Taxonomy" id="1076179"/>
    <lineage>
        <taxon>unclassified sequences</taxon>
        <taxon>metagenomes</taxon>
        <taxon>ecological metagenomes</taxon>
    </lineage>
</organism>
<gene>
    <name evidence="1" type="ORF">SDC9_178392</name>
</gene>
<accession>A0A645GVM9</accession>
<dbReference type="EMBL" id="VSSQ01082222">
    <property type="protein sequence ID" value="MPN30921.1"/>
    <property type="molecule type" value="Genomic_DNA"/>
</dbReference>
<proteinExistence type="predicted"/>
<sequence>MTKYRVTIKYGNPGEHKNASQYITVEAESESTAMQLAVNKFKTSNPTYRNKEAEAVKIEKI</sequence>
<dbReference type="AlphaFoldDB" id="A0A645GVM9"/>
<reference evidence="1" key="1">
    <citation type="submission" date="2019-08" db="EMBL/GenBank/DDBJ databases">
        <authorList>
            <person name="Kucharzyk K."/>
            <person name="Murdoch R.W."/>
            <person name="Higgins S."/>
            <person name="Loffler F."/>
        </authorList>
    </citation>
    <scope>NUCLEOTIDE SEQUENCE</scope>
</reference>